<protein>
    <submittedName>
        <fullName evidence="1">Uncharacterized protein</fullName>
    </submittedName>
</protein>
<reference evidence="1" key="1">
    <citation type="journal article" date="2016" name="Insect Biochem. Mol. Biol.">
        <title>Multifaceted biological insights from a draft genome sequence of the tobacco hornworm moth, Manduca sexta.</title>
        <authorList>
            <person name="Kanost M.R."/>
            <person name="Arrese E.L."/>
            <person name="Cao X."/>
            <person name="Chen Y.R."/>
            <person name="Chellapilla S."/>
            <person name="Goldsmith M.R."/>
            <person name="Grosse-Wilde E."/>
            <person name="Heckel D.G."/>
            <person name="Herndon N."/>
            <person name="Jiang H."/>
            <person name="Papanicolaou A."/>
            <person name="Qu J."/>
            <person name="Soulages J.L."/>
            <person name="Vogel H."/>
            <person name="Walters J."/>
            <person name="Waterhouse R.M."/>
            <person name="Ahn S.J."/>
            <person name="Almeida F.C."/>
            <person name="An C."/>
            <person name="Aqrawi P."/>
            <person name="Bretschneider A."/>
            <person name="Bryant W.B."/>
            <person name="Bucks S."/>
            <person name="Chao H."/>
            <person name="Chevignon G."/>
            <person name="Christen J.M."/>
            <person name="Clarke D.F."/>
            <person name="Dittmer N.T."/>
            <person name="Ferguson L.C.F."/>
            <person name="Garavelou S."/>
            <person name="Gordon K.H.J."/>
            <person name="Gunaratna R.T."/>
            <person name="Han Y."/>
            <person name="Hauser F."/>
            <person name="He Y."/>
            <person name="Heidel-Fischer H."/>
            <person name="Hirsh A."/>
            <person name="Hu Y."/>
            <person name="Jiang H."/>
            <person name="Kalra D."/>
            <person name="Klinner C."/>
            <person name="Konig C."/>
            <person name="Kovar C."/>
            <person name="Kroll A.R."/>
            <person name="Kuwar S.S."/>
            <person name="Lee S.L."/>
            <person name="Lehman R."/>
            <person name="Li K."/>
            <person name="Li Z."/>
            <person name="Liang H."/>
            <person name="Lovelace S."/>
            <person name="Lu Z."/>
            <person name="Mansfield J.H."/>
            <person name="McCulloch K.J."/>
            <person name="Mathew T."/>
            <person name="Morton B."/>
            <person name="Muzny D.M."/>
            <person name="Neunemann D."/>
            <person name="Ongeri F."/>
            <person name="Pauchet Y."/>
            <person name="Pu L.L."/>
            <person name="Pyrousis I."/>
            <person name="Rao X.J."/>
            <person name="Redding A."/>
            <person name="Roesel C."/>
            <person name="Sanchez-Gracia A."/>
            <person name="Schaack S."/>
            <person name="Shukla A."/>
            <person name="Tetreau G."/>
            <person name="Wang Y."/>
            <person name="Xiong G.H."/>
            <person name="Traut W."/>
            <person name="Walsh T.K."/>
            <person name="Worley K.C."/>
            <person name="Wu D."/>
            <person name="Wu W."/>
            <person name="Wu Y.Q."/>
            <person name="Zhang X."/>
            <person name="Zou Z."/>
            <person name="Zucker H."/>
            <person name="Briscoe A.D."/>
            <person name="Burmester T."/>
            <person name="Clem R.J."/>
            <person name="Feyereisen R."/>
            <person name="Grimmelikhuijzen C.J.P."/>
            <person name="Hamodrakas S.J."/>
            <person name="Hansson B.S."/>
            <person name="Huguet E."/>
            <person name="Jermiin L.S."/>
            <person name="Lan Q."/>
            <person name="Lehman H.K."/>
            <person name="Lorenzen M."/>
            <person name="Merzendorfer H."/>
            <person name="Michalopoulos I."/>
            <person name="Morton D.B."/>
            <person name="Muthukrishnan S."/>
            <person name="Oakeshott J.G."/>
            <person name="Palmer W."/>
            <person name="Park Y."/>
            <person name="Passarelli A.L."/>
            <person name="Rozas J."/>
            <person name="Schwartz L.M."/>
            <person name="Smith W."/>
            <person name="Southgate A."/>
            <person name="Vilcinskas A."/>
            <person name="Vogt R."/>
            <person name="Wang P."/>
            <person name="Werren J."/>
            <person name="Yu X.Q."/>
            <person name="Zhou J.J."/>
            <person name="Brown S.J."/>
            <person name="Scherer S.E."/>
            <person name="Richards S."/>
            <person name="Blissard G.W."/>
        </authorList>
    </citation>
    <scope>NUCLEOTIDE SEQUENCE</scope>
</reference>
<organism evidence="1 2">
    <name type="scientific">Manduca sexta</name>
    <name type="common">Tobacco hawkmoth</name>
    <name type="synonym">Tobacco hornworm</name>
    <dbReference type="NCBI Taxonomy" id="7130"/>
    <lineage>
        <taxon>Eukaryota</taxon>
        <taxon>Metazoa</taxon>
        <taxon>Ecdysozoa</taxon>
        <taxon>Arthropoda</taxon>
        <taxon>Hexapoda</taxon>
        <taxon>Insecta</taxon>
        <taxon>Pterygota</taxon>
        <taxon>Neoptera</taxon>
        <taxon>Endopterygota</taxon>
        <taxon>Lepidoptera</taxon>
        <taxon>Glossata</taxon>
        <taxon>Ditrysia</taxon>
        <taxon>Bombycoidea</taxon>
        <taxon>Sphingidae</taxon>
        <taxon>Sphinginae</taxon>
        <taxon>Sphingini</taxon>
        <taxon>Manduca</taxon>
    </lineage>
</organism>
<proteinExistence type="predicted"/>
<name>A0A922CI95_MANSE</name>
<accession>A0A922CI95</accession>
<gene>
    <name evidence="1" type="ORF">O3G_MSEX004653</name>
</gene>
<evidence type="ECO:0000313" key="2">
    <source>
        <dbReference type="Proteomes" id="UP000791440"/>
    </source>
</evidence>
<dbReference type="AlphaFoldDB" id="A0A922CI95"/>
<dbReference type="EMBL" id="JH668338">
    <property type="protein sequence ID" value="KAG6446899.1"/>
    <property type="molecule type" value="Genomic_DNA"/>
</dbReference>
<dbReference type="Proteomes" id="UP000791440">
    <property type="component" value="Unassembled WGS sequence"/>
</dbReference>
<comment type="caution">
    <text evidence="1">The sequence shown here is derived from an EMBL/GenBank/DDBJ whole genome shotgun (WGS) entry which is preliminary data.</text>
</comment>
<keyword evidence="2" id="KW-1185">Reference proteome</keyword>
<reference evidence="1" key="2">
    <citation type="submission" date="2020-12" db="EMBL/GenBank/DDBJ databases">
        <authorList>
            <person name="Kanost M."/>
        </authorList>
    </citation>
    <scope>NUCLEOTIDE SEQUENCE</scope>
</reference>
<sequence length="96" mass="10391">MSIAPHDFAIDVNNYDSDAVITTTLDSVAGTSSATDLAILPVDDIESNNKEKSERLCNFTCISPHPTPHGDPAVPWRGSVSGDRRIMHLRDGFLVP</sequence>
<evidence type="ECO:0000313" key="1">
    <source>
        <dbReference type="EMBL" id="KAG6446899.1"/>
    </source>
</evidence>